<dbReference type="SUPFAM" id="SSF160574">
    <property type="entry name" value="BT0923-like"/>
    <property type="match status" value="1"/>
</dbReference>
<keyword evidence="1" id="KW-0732">Signal</keyword>
<feature type="chain" id="PRO_5022060581" evidence="1">
    <location>
        <begin position="20"/>
        <end position="142"/>
    </location>
</feature>
<proteinExistence type="predicted"/>
<dbReference type="InterPro" id="IPR021533">
    <property type="entry name" value="PepSY-like"/>
</dbReference>
<sequence>MKKLASMLVAAVITSLTFAQKIQEKDVPASVKTSFQKHYPSIKEVKWDKEGEKFEASFDLNKIDNSVLFDAQGNILEAEVEIELNQLPKGILEYVASNYKGQKVKEAAKITDARGTVTYEAEIKGLDLLFDSNGKFIKETKD</sequence>
<evidence type="ECO:0000313" key="4">
    <source>
        <dbReference type="Proteomes" id="UP000316167"/>
    </source>
</evidence>
<feature type="signal peptide" evidence="1">
    <location>
        <begin position="1"/>
        <end position="19"/>
    </location>
</feature>
<dbReference type="EMBL" id="VLLE01000004">
    <property type="protein sequence ID" value="TWI81134.1"/>
    <property type="molecule type" value="Genomic_DNA"/>
</dbReference>
<comment type="caution">
    <text evidence="3">The sequence shown here is derived from an EMBL/GenBank/DDBJ whole genome shotgun (WGS) entry which is preliminary data.</text>
</comment>
<protein>
    <submittedName>
        <fullName evidence="3">Putative PepSY-like beta-lactamase-inhibitor</fullName>
    </submittedName>
</protein>
<evidence type="ECO:0000256" key="1">
    <source>
        <dbReference type="SAM" id="SignalP"/>
    </source>
</evidence>
<evidence type="ECO:0000313" key="3">
    <source>
        <dbReference type="EMBL" id="TWI81134.1"/>
    </source>
</evidence>
<keyword evidence="4" id="KW-1185">Reference proteome</keyword>
<dbReference type="Pfam" id="PF11396">
    <property type="entry name" value="PepSY_like"/>
    <property type="match status" value="1"/>
</dbReference>
<dbReference type="RefSeq" id="WP_144886342.1">
    <property type="nucleotide sequence ID" value="NZ_VLLE01000004.1"/>
</dbReference>
<dbReference type="Proteomes" id="UP000316167">
    <property type="component" value="Unassembled WGS sequence"/>
</dbReference>
<dbReference type="Gene3D" id="3.10.450.360">
    <property type="match status" value="1"/>
</dbReference>
<organism evidence="3 4">
    <name type="scientific">Lacibacter cauensis</name>
    <dbReference type="NCBI Taxonomy" id="510947"/>
    <lineage>
        <taxon>Bacteria</taxon>
        <taxon>Pseudomonadati</taxon>
        <taxon>Bacteroidota</taxon>
        <taxon>Chitinophagia</taxon>
        <taxon>Chitinophagales</taxon>
        <taxon>Chitinophagaceae</taxon>
        <taxon>Lacibacter</taxon>
    </lineage>
</organism>
<reference evidence="3 4" key="1">
    <citation type="journal article" date="2015" name="Stand. Genomic Sci.">
        <title>Genomic Encyclopedia of Bacterial and Archaeal Type Strains, Phase III: the genomes of soil and plant-associated and newly described type strains.</title>
        <authorList>
            <person name="Whitman W.B."/>
            <person name="Woyke T."/>
            <person name="Klenk H.P."/>
            <person name="Zhou Y."/>
            <person name="Lilburn T.G."/>
            <person name="Beck B.J."/>
            <person name="De Vos P."/>
            <person name="Vandamme P."/>
            <person name="Eisen J.A."/>
            <person name="Garrity G."/>
            <person name="Hugenholtz P."/>
            <person name="Kyrpides N.C."/>
        </authorList>
    </citation>
    <scope>NUCLEOTIDE SEQUENCE [LARGE SCALE GENOMIC DNA]</scope>
    <source>
        <strain evidence="3 4">CGMCC 1.7271</strain>
    </source>
</reference>
<accession>A0A562SJH8</accession>
<dbReference type="AlphaFoldDB" id="A0A562SJH8"/>
<dbReference type="OrthoDB" id="1121502at2"/>
<name>A0A562SJH8_9BACT</name>
<evidence type="ECO:0000259" key="2">
    <source>
        <dbReference type="Pfam" id="PF11396"/>
    </source>
</evidence>
<gene>
    <name evidence="3" type="ORF">IQ13_2149</name>
</gene>
<feature type="domain" description="Putative beta-lactamase-inhibitor-like PepSY-like" evidence="2">
    <location>
        <begin position="61"/>
        <end position="138"/>
    </location>
</feature>